<reference evidence="2" key="2">
    <citation type="submission" date="2010-07" db="EMBL/GenBank/DDBJ databases">
        <authorList>
            <consortium name="The Broad Institute Genome Sequencing Platform"/>
            <consortium name="Broad Institute Genome Sequencing Center for Infectious Disease"/>
            <person name="Ma L.-J."/>
            <person name="Dead R."/>
            <person name="Young S."/>
            <person name="Zeng Q."/>
            <person name="Koehrsen M."/>
            <person name="Alvarado L."/>
            <person name="Berlin A."/>
            <person name="Chapman S.B."/>
            <person name="Chen Z."/>
            <person name="Freedman E."/>
            <person name="Gellesch M."/>
            <person name="Goldberg J."/>
            <person name="Griggs A."/>
            <person name="Gujja S."/>
            <person name="Heilman E.R."/>
            <person name="Heiman D."/>
            <person name="Hepburn T."/>
            <person name="Howarth C."/>
            <person name="Jen D."/>
            <person name="Larson L."/>
            <person name="Mehta T."/>
            <person name="Neiman D."/>
            <person name="Pearson M."/>
            <person name="Roberts A."/>
            <person name="Saif S."/>
            <person name="Shea T."/>
            <person name="Shenoy N."/>
            <person name="Sisk P."/>
            <person name="Stolte C."/>
            <person name="Sykes S."/>
            <person name="Walk T."/>
            <person name="White J."/>
            <person name="Yandava C."/>
            <person name="Haas B."/>
            <person name="Nusbaum C."/>
            <person name="Birren B."/>
        </authorList>
    </citation>
    <scope>NUCLEOTIDE SEQUENCE</scope>
    <source>
        <strain evidence="2">R3-111a-1</strain>
    </source>
</reference>
<proteinExistence type="predicted"/>
<dbReference type="EMBL" id="GL385398">
    <property type="protein sequence ID" value="EJT74107.1"/>
    <property type="molecule type" value="Genomic_DNA"/>
</dbReference>
<feature type="region of interest" description="Disordered" evidence="1">
    <location>
        <begin position="31"/>
        <end position="55"/>
    </location>
</feature>
<dbReference type="Proteomes" id="UP000006039">
    <property type="component" value="Unassembled WGS sequence"/>
</dbReference>
<protein>
    <recommendedName>
        <fullName evidence="5">Inner membrane assembly complex subunit 17</fullName>
    </recommendedName>
</protein>
<dbReference type="VEuPathDB" id="FungiDB:GGTG_07955"/>
<gene>
    <name evidence="3" type="primary">20348413</name>
    <name evidence="2" type="ORF">GGTG_07955</name>
</gene>
<dbReference type="AlphaFoldDB" id="J3P365"/>
<organism evidence="2">
    <name type="scientific">Gaeumannomyces tritici (strain R3-111a-1)</name>
    <name type="common">Wheat and barley take-all root rot fungus</name>
    <name type="synonym">Gaeumannomyces graminis var. tritici</name>
    <dbReference type="NCBI Taxonomy" id="644352"/>
    <lineage>
        <taxon>Eukaryota</taxon>
        <taxon>Fungi</taxon>
        <taxon>Dikarya</taxon>
        <taxon>Ascomycota</taxon>
        <taxon>Pezizomycotina</taxon>
        <taxon>Sordariomycetes</taxon>
        <taxon>Sordariomycetidae</taxon>
        <taxon>Magnaporthales</taxon>
        <taxon>Magnaporthaceae</taxon>
        <taxon>Gaeumannomyces</taxon>
    </lineage>
</organism>
<sequence length="118" mass="13362">MIPRTPPPLAAARLSIRRPARALPGLLHLLPRTARQQQQRRHGSSSPQPSHTSNFYKTFGRPVFKVSLSAIFVYQLVYWAWVKLEQDEIMGERRAEIADLEAQVESLQTSQGTAKQAK</sequence>
<dbReference type="eggNOG" id="ENOG502SXHS">
    <property type="taxonomic scope" value="Eukaryota"/>
</dbReference>
<evidence type="ECO:0000313" key="3">
    <source>
        <dbReference type="EnsemblFungi" id="EJT74107"/>
    </source>
</evidence>
<keyword evidence="4" id="KW-1185">Reference proteome</keyword>
<reference evidence="4" key="1">
    <citation type="submission" date="2010-07" db="EMBL/GenBank/DDBJ databases">
        <title>The genome sequence of Gaeumannomyces graminis var. tritici strain R3-111a-1.</title>
        <authorList>
            <consortium name="The Broad Institute Genome Sequencing Platform"/>
            <person name="Ma L.-J."/>
            <person name="Dead R."/>
            <person name="Young S."/>
            <person name="Zeng Q."/>
            <person name="Koehrsen M."/>
            <person name="Alvarado L."/>
            <person name="Berlin A."/>
            <person name="Chapman S.B."/>
            <person name="Chen Z."/>
            <person name="Freedman E."/>
            <person name="Gellesch M."/>
            <person name="Goldberg J."/>
            <person name="Griggs A."/>
            <person name="Gujja S."/>
            <person name="Heilman E.R."/>
            <person name="Heiman D."/>
            <person name="Hepburn T."/>
            <person name="Howarth C."/>
            <person name="Jen D."/>
            <person name="Larson L."/>
            <person name="Mehta T."/>
            <person name="Neiman D."/>
            <person name="Pearson M."/>
            <person name="Roberts A."/>
            <person name="Saif S."/>
            <person name="Shea T."/>
            <person name="Shenoy N."/>
            <person name="Sisk P."/>
            <person name="Stolte C."/>
            <person name="Sykes S."/>
            <person name="Walk T."/>
            <person name="White J."/>
            <person name="Yandava C."/>
            <person name="Haas B."/>
            <person name="Nusbaum C."/>
            <person name="Birren B."/>
        </authorList>
    </citation>
    <scope>NUCLEOTIDE SEQUENCE [LARGE SCALE GENOMIC DNA]</scope>
    <source>
        <strain evidence="4">R3-111a-1</strain>
    </source>
</reference>
<reference evidence="2" key="3">
    <citation type="submission" date="2010-09" db="EMBL/GenBank/DDBJ databases">
        <title>Annotation of Gaeumannomyces graminis var. tritici R3-111a-1.</title>
        <authorList>
            <consortium name="The Broad Institute Genome Sequencing Platform"/>
            <person name="Ma L.-J."/>
            <person name="Dead R."/>
            <person name="Young S.K."/>
            <person name="Zeng Q."/>
            <person name="Gargeya S."/>
            <person name="Fitzgerald M."/>
            <person name="Haas B."/>
            <person name="Abouelleil A."/>
            <person name="Alvarado L."/>
            <person name="Arachchi H.M."/>
            <person name="Berlin A."/>
            <person name="Brown A."/>
            <person name="Chapman S.B."/>
            <person name="Chen Z."/>
            <person name="Dunbar C."/>
            <person name="Freedman E."/>
            <person name="Gearin G."/>
            <person name="Gellesch M."/>
            <person name="Goldberg J."/>
            <person name="Griggs A."/>
            <person name="Gujja S."/>
            <person name="Heiman D."/>
            <person name="Howarth C."/>
            <person name="Larson L."/>
            <person name="Lui A."/>
            <person name="MacDonald P.J.P."/>
            <person name="Mehta T."/>
            <person name="Montmayeur A."/>
            <person name="Murphy C."/>
            <person name="Neiman D."/>
            <person name="Pearson M."/>
            <person name="Priest M."/>
            <person name="Roberts A."/>
            <person name="Saif S."/>
            <person name="Shea T."/>
            <person name="Shenoy N."/>
            <person name="Sisk P."/>
            <person name="Stolte C."/>
            <person name="Sykes S."/>
            <person name="Yandava C."/>
            <person name="Wortman J."/>
            <person name="Nusbaum C."/>
            <person name="Birren B."/>
        </authorList>
    </citation>
    <scope>NUCLEOTIDE SEQUENCE</scope>
    <source>
        <strain evidence="2">R3-111a-1</strain>
    </source>
</reference>
<evidence type="ECO:0008006" key="5">
    <source>
        <dbReference type="Google" id="ProtNLM"/>
    </source>
</evidence>
<evidence type="ECO:0000313" key="4">
    <source>
        <dbReference type="Proteomes" id="UP000006039"/>
    </source>
</evidence>
<dbReference type="HOGENOM" id="CLU_137473_0_0_1"/>
<evidence type="ECO:0000256" key="1">
    <source>
        <dbReference type="SAM" id="MobiDB-lite"/>
    </source>
</evidence>
<name>J3P365_GAET3</name>
<reference evidence="3" key="5">
    <citation type="submission" date="2018-04" db="UniProtKB">
        <authorList>
            <consortium name="EnsemblFungi"/>
        </authorList>
    </citation>
    <scope>IDENTIFICATION</scope>
    <source>
        <strain evidence="3">R3-111a-1</strain>
    </source>
</reference>
<evidence type="ECO:0000313" key="2">
    <source>
        <dbReference type="EMBL" id="EJT74107.1"/>
    </source>
</evidence>
<dbReference type="OrthoDB" id="2120024at2759"/>
<reference evidence="3" key="4">
    <citation type="journal article" date="2015" name="G3 (Bethesda)">
        <title>Genome sequences of three phytopathogenic species of the Magnaporthaceae family of fungi.</title>
        <authorList>
            <person name="Okagaki L.H."/>
            <person name="Nunes C.C."/>
            <person name="Sailsbery J."/>
            <person name="Clay B."/>
            <person name="Brown D."/>
            <person name="John T."/>
            <person name="Oh Y."/>
            <person name="Young N."/>
            <person name="Fitzgerald M."/>
            <person name="Haas B.J."/>
            <person name="Zeng Q."/>
            <person name="Young S."/>
            <person name="Adiconis X."/>
            <person name="Fan L."/>
            <person name="Levin J.Z."/>
            <person name="Mitchell T.K."/>
            <person name="Okubara P.A."/>
            <person name="Farman M.L."/>
            <person name="Kohn L.M."/>
            <person name="Birren B."/>
            <person name="Ma L.-J."/>
            <person name="Dean R.A."/>
        </authorList>
    </citation>
    <scope>NUCLEOTIDE SEQUENCE</scope>
    <source>
        <strain evidence="3">R3-111a-1</strain>
    </source>
</reference>
<dbReference type="RefSeq" id="XP_009224051.1">
    <property type="nucleotide sequence ID" value="XM_009225787.1"/>
</dbReference>
<dbReference type="EnsemblFungi" id="EJT74107">
    <property type="protein sequence ID" value="EJT74107"/>
    <property type="gene ID" value="GGTG_07955"/>
</dbReference>
<dbReference type="GeneID" id="20348413"/>
<accession>J3P365</accession>